<evidence type="ECO:0000313" key="3">
    <source>
        <dbReference type="Proteomes" id="UP001598138"/>
    </source>
</evidence>
<sequence>MKQELRTQYLTLKLKIGQMLARLNETEATIKQLSTELETSKIELAEKSRLLAEVTAKAKEYEKSFKKSDKIGKLVVSTDNTEASKAELKKKLDSYIVIIDHCIEQLRKP</sequence>
<keyword evidence="3" id="KW-1185">Reference proteome</keyword>
<proteinExistence type="predicted"/>
<evidence type="ECO:0000256" key="1">
    <source>
        <dbReference type="SAM" id="Coils"/>
    </source>
</evidence>
<dbReference type="RefSeq" id="WP_377983679.1">
    <property type="nucleotide sequence ID" value="NZ_JBBKXZ010000003.1"/>
</dbReference>
<feature type="coiled-coil region" evidence="1">
    <location>
        <begin position="16"/>
        <end position="64"/>
    </location>
</feature>
<protein>
    <submittedName>
        <fullName evidence="2">Uncharacterized protein</fullName>
    </submittedName>
</protein>
<evidence type="ECO:0000313" key="2">
    <source>
        <dbReference type="EMBL" id="MFD3394804.1"/>
    </source>
</evidence>
<dbReference type="Proteomes" id="UP001598138">
    <property type="component" value="Unassembled WGS sequence"/>
</dbReference>
<accession>A0ABW6DGG1</accession>
<gene>
    <name evidence="2" type="ORF">U0R10_09225</name>
</gene>
<keyword evidence="1" id="KW-0175">Coiled coil</keyword>
<reference evidence="2 3" key="1">
    <citation type="submission" date="2024-03" db="EMBL/GenBank/DDBJ databases">
        <title>Aquirufa genome sequencing.</title>
        <authorList>
            <person name="Pitt A."/>
            <person name="Hahn M.W."/>
        </authorList>
    </citation>
    <scope>NUCLEOTIDE SEQUENCE [LARGE SCALE GENOMIC DNA]</scope>
    <source>
        <strain evidence="2 3">OSTEICH-129V</strain>
    </source>
</reference>
<name>A0ABW6DGG1_9BACT</name>
<comment type="caution">
    <text evidence="2">The sequence shown here is derived from an EMBL/GenBank/DDBJ whole genome shotgun (WGS) entry which is preliminary data.</text>
</comment>
<organism evidence="2 3">
    <name type="scientific">Aquirufa avitistagni</name>
    <dbReference type="NCBI Taxonomy" id="3104728"/>
    <lineage>
        <taxon>Bacteria</taxon>
        <taxon>Pseudomonadati</taxon>
        <taxon>Bacteroidota</taxon>
        <taxon>Cytophagia</taxon>
        <taxon>Cytophagales</taxon>
        <taxon>Flectobacillaceae</taxon>
        <taxon>Aquirufa</taxon>
    </lineage>
</organism>
<dbReference type="EMBL" id="JBBKXZ010000003">
    <property type="protein sequence ID" value="MFD3394804.1"/>
    <property type="molecule type" value="Genomic_DNA"/>
</dbReference>